<proteinExistence type="predicted"/>
<dbReference type="EMBL" id="CP035945">
    <property type="protein sequence ID" value="QBE96236.1"/>
    <property type="molecule type" value="Genomic_DNA"/>
</dbReference>
<dbReference type="KEGG" id="bpro:PMF13cell1_01780"/>
<dbReference type="RefSeq" id="WP_130180500.1">
    <property type="nucleotide sequence ID" value="NZ_CP035945.1"/>
</dbReference>
<reference evidence="1 2" key="1">
    <citation type="submission" date="2019-01" db="EMBL/GenBank/DDBJ databases">
        <title>PMF-metabolizing Aryl O-demethylase.</title>
        <authorList>
            <person name="Kim M."/>
        </authorList>
    </citation>
    <scope>NUCLEOTIDE SEQUENCE [LARGE SCALE GENOMIC DNA]</scope>
    <source>
        <strain evidence="1 2">PMF1</strain>
    </source>
</reference>
<evidence type="ECO:0000313" key="2">
    <source>
        <dbReference type="Proteomes" id="UP000289794"/>
    </source>
</evidence>
<organism evidence="1 2">
    <name type="scientific">Blautia producta</name>
    <dbReference type="NCBI Taxonomy" id="33035"/>
    <lineage>
        <taxon>Bacteria</taxon>
        <taxon>Bacillati</taxon>
        <taxon>Bacillota</taxon>
        <taxon>Clostridia</taxon>
        <taxon>Lachnospirales</taxon>
        <taxon>Lachnospiraceae</taxon>
        <taxon>Blautia</taxon>
    </lineage>
</organism>
<accession>A0A4P6LVY5</accession>
<evidence type="ECO:0000313" key="1">
    <source>
        <dbReference type="EMBL" id="QBE96236.1"/>
    </source>
</evidence>
<dbReference type="AlphaFoldDB" id="A0A4P6LVY5"/>
<protein>
    <submittedName>
        <fullName evidence="1">Uncharacterized protein</fullName>
    </submittedName>
</protein>
<sequence>MEVYFDDSISRNRRSGQPGKEIKLNKDFVWEGQKGSAASLYVFPEGMVMDICLSIPRDDAEQYFKKWNFERRTSYLTNEEMDELERENPFLERFKVKCKVNGSSLKLKNMYAVGWHPFSDERGGIDQEAELFMNHYGCDRDGVWKFVRCFYLWEAERQTEIHTLDLIFQSEPMPYTADHFITKVGDAGKKISFTHPVTHEKYRLEICGCEFGKLPENSGHMFPDREEMILPDNMQMLTYRVSPEIAGRDFYIQDTSQSDAPKKCGEEIISASAMSVSVIGGMEGPAMASQAGRCKETSTVYSSLHFKKVEEIQWRIVFNVKGKKDLHLSIAL</sequence>
<gene>
    <name evidence="1" type="ORF">PMF13cell1_01780</name>
</gene>
<dbReference type="Proteomes" id="UP000289794">
    <property type="component" value="Chromosome"/>
</dbReference>
<name>A0A4P6LVY5_9FIRM</name>